<gene>
    <name evidence="3" type="ORF">UREG_06449</name>
</gene>
<dbReference type="Proteomes" id="UP000002058">
    <property type="component" value="Unassembled WGS sequence"/>
</dbReference>
<sequence length="287" mass="31542">MSSSPSFAARRAARSGSTSTSHTPLSLDLSSLPPLSQPSPPSNTLLITDLQNLKLFQPDSLAQIKSHITTVAPLNSFSPLPSLRRIVCSFHTIDAAIQTRQSLENSAVLGHNVRPRIYFGEHTPVEDVEQVKKRKLLEAPHPDKLFFISPPPSPPHGWILRNEEPPNKEVHAADLADALSRLGRSHSSPVMPETPGSMADVSMHDVAHESFRTSSKAMPFTLQQRSRSSTLIYHPEDHGSSPHLPAVMVEDTTIDADELDSEMEISPIEASRRILAHTSRPPVELMH</sequence>
<evidence type="ECO:0008006" key="5">
    <source>
        <dbReference type="Google" id="ProtNLM"/>
    </source>
</evidence>
<dbReference type="GO" id="GO:0008597">
    <property type="term" value="F:calcium-dependent protein serine/threonine phosphatase regulator activity"/>
    <property type="evidence" value="ECO:0007669"/>
    <property type="project" value="TreeGrafter"/>
</dbReference>
<dbReference type="RefSeq" id="XP_002583482.1">
    <property type="nucleotide sequence ID" value="XM_002583436.1"/>
</dbReference>
<evidence type="ECO:0000313" key="3">
    <source>
        <dbReference type="EMBL" id="EEP81584.1"/>
    </source>
</evidence>
<reference evidence="4" key="1">
    <citation type="journal article" date="2009" name="Genome Res.">
        <title>Comparative genomic analyses of the human fungal pathogens Coccidioides and their relatives.</title>
        <authorList>
            <person name="Sharpton T.J."/>
            <person name="Stajich J.E."/>
            <person name="Rounsley S.D."/>
            <person name="Gardner M.J."/>
            <person name="Wortman J.R."/>
            <person name="Jordar V.S."/>
            <person name="Maiti R."/>
            <person name="Kodira C.D."/>
            <person name="Neafsey D.E."/>
            <person name="Zeng Q."/>
            <person name="Hung C.-Y."/>
            <person name="McMahan C."/>
            <person name="Muszewska A."/>
            <person name="Grynberg M."/>
            <person name="Mandel M.A."/>
            <person name="Kellner E.M."/>
            <person name="Barker B.M."/>
            <person name="Galgiani J.N."/>
            <person name="Orbach M.J."/>
            <person name="Kirkland T.N."/>
            <person name="Cole G.T."/>
            <person name="Henn M.R."/>
            <person name="Birren B.W."/>
            <person name="Taylor J.W."/>
        </authorList>
    </citation>
    <scope>NUCLEOTIDE SEQUENCE [LARGE SCALE GENOMIC DNA]</scope>
    <source>
        <strain evidence="4">UAMH 1704</strain>
    </source>
</reference>
<keyword evidence="4" id="KW-1185">Reference proteome</keyword>
<evidence type="ECO:0000256" key="1">
    <source>
        <dbReference type="ARBA" id="ARBA00008209"/>
    </source>
</evidence>
<dbReference type="KEGG" id="ure:UREG_06449"/>
<dbReference type="InterPro" id="IPR006931">
    <property type="entry name" value="Calcipressin"/>
</dbReference>
<protein>
    <recommendedName>
        <fullName evidence="5">Calcineurin binding protein</fullName>
    </recommendedName>
</protein>
<dbReference type="GeneID" id="8442878"/>
<dbReference type="PANTHER" id="PTHR10300">
    <property type="entry name" value="CALCIPRESSIN"/>
    <property type="match status" value="1"/>
</dbReference>
<name>C4JV57_UNCRE</name>
<evidence type="ECO:0000313" key="4">
    <source>
        <dbReference type="Proteomes" id="UP000002058"/>
    </source>
</evidence>
<dbReference type="AlphaFoldDB" id="C4JV57"/>
<feature type="region of interest" description="Disordered" evidence="2">
    <location>
        <begin position="1"/>
        <end position="43"/>
    </location>
</feature>
<dbReference type="GO" id="GO:0005737">
    <property type="term" value="C:cytoplasm"/>
    <property type="evidence" value="ECO:0007669"/>
    <property type="project" value="TreeGrafter"/>
</dbReference>
<dbReference type="Gene3D" id="3.30.70.330">
    <property type="match status" value="1"/>
</dbReference>
<dbReference type="SUPFAM" id="SSF54928">
    <property type="entry name" value="RNA-binding domain, RBD"/>
    <property type="match status" value="1"/>
</dbReference>
<dbReference type="OrthoDB" id="17212at2759"/>
<dbReference type="FunFam" id="3.30.70.330:FF:000503">
    <property type="entry name" value="Calcineurin binding protein, putative"/>
    <property type="match status" value="1"/>
</dbReference>
<comment type="similarity">
    <text evidence="1">Belongs to the RCAN family.</text>
</comment>
<dbReference type="InterPro" id="IPR035979">
    <property type="entry name" value="RBD_domain_sf"/>
</dbReference>
<accession>C4JV57</accession>
<dbReference type="Pfam" id="PF04847">
    <property type="entry name" value="Calcipressin"/>
    <property type="match status" value="1"/>
</dbReference>
<organism evidence="3 4">
    <name type="scientific">Uncinocarpus reesii (strain UAMH 1704)</name>
    <dbReference type="NCBI Taxonomy" id="336963"/>
    <lineage>
        <taxon>Eukaryota</taxon>
        <taxon>Fungi</taxon>
        <taxon>Dikarya</taxon>
        <taxon>Ascomycota</taxon>
        <taxon>Pezizomycotina</taxon>
        <taxon>Eurotiomycetes</taxon>
        <taxon>Eurotiomycetidae</taxon>
        <taxon>Onygenales</taxon>
        <taxon>Onygenaceae</taxon>
        <taxon>Uncinocarpus</taxon>
    </lineage>
</organism>
<dbReference type="eggNOG" id="KOG4019">
    <property type="taxonomic scope" value="Eukaryota"/>
</dbReference>
<feature type="compositionally biased region" description="Low complexity" evidence="2">
    <location>
        <begin position="1"/>
        <end position="34"/>
    </location>
</feature>
<dbReference type="GO" id="GO:0005634">
    <property type="term" value="C:nucleus"/>
    <property type="evidence" value="ECO:0007669"/>
    <property type="project" value="TreeGrafter"/>
</dbReference>
<dbReference type="InParanoid" id="C4JV57"/>
<dbReference type="OMA" id="RIVCSFH"/>
<dbReference type="GO" id="GO:0019722">
    <property type="term" value="P:calcium-mediated signaling"/>
    <property type="evidence" value="ECO:0007669"/>
    <property type="project" value="InterPro"/>
</dbReference>
<dbReference type="GO" id="GO:0003676">
    <property type="term" value="F:nucleic acid binding"/>
    <property type="evidence" value="ECO:0007669"/>
    <property type="project" value="InterPro"/>
</dbReference>
<dbReference type="VEuPathDB" id="FungiDB:UREG_06449"/>
<dbReference type="InterPro" id="IPR012677">
    <property type="entry name" value="Nucleotide-bd_a/b_plait_sf"/>
</dbReference>
<dbReference type="STRING" id="336963.C4JV57"/>
<evidence type="ECO:0000256" key="2">
    <source>
        <dbReference type="SAM" id="MobiDB-lite"/>
    </source>
</evidence>
<dbReference type="HOGENOM" id="CLU_050705_0_0_1"/>
<dbReference type="EMBL" id="CH476618">
    <property type="protein sequence ID" value="EEP81584.1"/>
    <property type="molecule type" value="Genomic_DNA"/>
</dbReference>
<dbReference type="PANTHER" id="PTHR10300:SF14">
    <property type="entry name" value="PROTEIN SARAH"/>
    <property type="match status" value="1"/>
</dbReference>
<proteinExistence type="inferred from homology"/>